<evidence type="ECO:0000259" key="2">
    <source>
        <dbReference type="Pfam" id="PF13400"/>
    </source>
</evidence>
<dbReference type="AlphaFoldDB" id="A0A2P8DG22"/>
<keyword evidence="1" id="KW-0812">Transmembrane</keyword>
<protein>
    <submittedName>
        <fullName evidence="3">Putative Flp pilus-assembly TadE/G-like protein</fullName>
    </submittedName>
</protein>
<feature type="transmembrane region" description="Helical" evidence="1">
    <location>
        <begin position="12"/>
        <end position="32"/>
    </location>
</feature>
<dbReference type="RefSeq" id="WP_106584124.1">
    <property type="nucleotide sequence ID" value="NZ_PYGA01000012.1"/>
</dbReference>
<dbReference type="PROSITE" id="PS51257">
    <property type="entry name" value="PROKAR_LIPOPROTEIN"/>
    <property type="match status" value="1"/>
</dbReference>
<evidence type="ECO:0000313" key="3">
    <source>
        <dbReference type="EMBL" id="PSK96162.1"/>
    </source>
</evidence>
<gene>
    <name evidence="3" type="ORF">CLV63_11244</name>
</gene>
<comment type="caution">
    <text evidence="3">The sequence shown here is derived from an EMBL/GenBank/DDBJ whole genome shotgun (WGS) entry which is preliminary data.</text>
</comment>
<organism evidence="3 4">
    <name type="scientific">Murinocardiopsis flavida</name>
    <dbReference type="NCBI Taxonomy" id="645275"/>
    <lineage>
        <taxon>Bacteria</taxon>
        <taxon>Bacillati</taxon>
        <taxon>Actinomycetota</taxon>
        <taxon>Actinomycetes</taxon>
        <taxon>Streptosporangiales</taxon>
        <taxon>Nocardiopsidaceae</taxon>
        <taxon>Murinocardiopsis</taxon>
    </lineage>
</organism>
<dbReference type="EMBL" id="PYGA01000012">
    <property type="protein sequence ID" value="PSK96162.1"/>
    <property type="molecule type" value="Genomic_DNA"/>
</dbReference>
<dbReference type="Proteomes" id="UP000240542">
    <property type="component" value="Unassembled WGS sequence"/>
</dbReference>
<feature type="domain" description="Putative Flp pilus-assembly TadG-like N-terminal" evidence="2">
    <location>
        <begin position="13"/>
        <end position="58"/>
    </location>
</feature>
<evidence type="ECO:0000256" key="1">
    <source>
        <dbReference type="SAM" id="Phobius"/>
    </source>
</evidence>
<keyword evidence="1" id="KW-1133">Transmembrane helix</keyword>
<evidence type="ECO:0000313" key="4">
    <source>
        <dbReference type="Proteomes" id="UP000240542"/>
    </source>
</evidence>
<dbReference type="Pfam" id="PF13400">
    <property type="entry name" value="Tad"/>
    <property type="match status" value="1"/>
</dbReference>
<accession>A0A2P8DG22</accession>
<dbReference type="InterPro" id="IPR028087">
    <property type="entry name" value="Tad_N"/>
</dbReference>
<name>A0A2P8DG22_9ACTN</name>
<proteinExistence type="predicted"/>
<sequence length="132" mass="13558">MTPRHSRGDRGHASAFVICTMGAVIACLGLVYDAGGMLIQRGQASAIADEAARTGAQQLDLAALRATGQRRLDPQDAERAARTHLAEAGARGAIAVDGASVTVTARLDYTSRFLPIGARTAEASSTAAARAP</sequence>
<keyword evidence="1" id="KW-0472">Membrane</keyword>
<keyword evidence="4" id="KW-1185">Reference proteome</keyword>
<reference evidence="3 4" key="1">
    <citation type="submission" date="2018-03" db="EMBL/GenBank/DDBJ databases">
        <title>Genomic Encyclopedia of Archaeal and Bacterial Type Strains, Phase II (KMG-II): from individual species to whole genera.</title>
        <authorList>
            <person name="Goeker M."/>
        </authorList>
    </citation>
    <scope>NUCLEOTIDE SEQUENCE [LARGE SCALE GENOMIC DNA]</scope>
    <source>
        <strain evidence="3 4">DSM 45312</strain>
    </source>
</reference>
<dbReference type="OrthoDB" id="3431582at2"/>